<evidence type="ECO:0000313" key="3">
    <source>
        <dbReference type="Proteomes" id="UP001189429"/>
    </source>
</evidence>
<accession>A0ABN9RJ66</accession>
<feature type="region of interest" description="Disordered" evidence="1">
    <location>
        <begin position="12"/>
        <end position="35"/>
    </location>
</feature>
<gene>
    <name evidence="2" type="ORF">PCOR1329_LOCUS21001</name>
</gene>
<feature type="non-terminal residue" evidence="2">
    <location>
        <position position="131"/>
    </location>
</feature>
<sequence>MARRWELLRRPAVRARAKQQERDNGAAAGGTSRKREAMRRIFPDECNRALGIPQGCALADIERFYDCLRIDTLIPEALAMNISPRQIIALMRQRSSARAARKTPATFLALEGNDPAMVITGNEVMKRIELW</sequence>
<comment type="caution">
    <text evidence="2">The sequence shown here is derived from an EMBL/GenBank/DDBJ whole genome shotgun (WGS) entry which is preliminary data.</text>
</comment>
<dbReference type="EMBL" id="CAUYUJ010006857">
    <property type="protein sequence ID" value="CAK0818878.1"/>
    <property type="molecule type" value="Genomic_DNA"/>
</dbReference>
<keyword evidence="3" id="KW-1185">Reference proteome</keyword>
<protein>
    <submittedName>
        <fullName evidence="2">Uncharacterized protein</fullName>
    </submittedName>
</protein>
<evidence type="ECO:0000256" key="1">
    <source>
        <dbReference type="SAM" id="MobiDB-lite"/>
    </source>
</evidence>
<evidence type="ECO:0000313" key="2">
    <source>
        <dbReference type="EMBL" id="CAK0818878.1"/>
    </source>
</evidence>
<organism evidence="2 3">
    <name type="scientific">Prorocentrum cordatum</name>
    <dbReference type="NCBI Taxonomy" id="2364126"/>
    <lineage>
        <taxon>Eukaryota</taxon>
        <taxon>Sar</taxon>
        <taxon>Alveolata</taxon>
        <taxon>Dinophyceae</taxon>
        <taxon>Prorocentrales</taxon>
        <taxon>Prorocentraceae</taxon>
        <taxon>Prorocentrum</taxon>
    </lineage>
</organism>
<dbReference type="Proteomes" id="UP001189429">
    <property type="component" value="Unassembled WGS sequence"/>
</dbReference>
<reference evidence="2" key="1">
    <citation type="submission" date="2023-10" db="EMBL/GenBank/DDBJ databases">
        <authorList>
            <person name="Chen Y."/>
            <person name="Shah S."/>
            <person name="Dougan E. K."/>
            <person name="Thang M."/>
            <person name="Chan C."/>
        </authorList>
    </citation>
    <scope>NUCLEOTIDE SEQUENCE [LARGE SCALE GENOMIC DNA]</scope>
</reference>
<name>A0ABN9RJ66_9DINO</name>
<proteinExistence type="predicted"/>